<dbReference type="InterPro" id="IPR010572">
    <property type="entry name" value="Tail_dom"/>
</dbReference>
<feature type="coiled-coil region" evidence="1">
    <location>
        <begin position="715"/>
        <end position="749"/>
    </location>
</feature>
<organism evidence="3 4">
    <name type="scientific">Ligilactobacillus acidipiscis</name>
    <dbReference type="NCBI Taxonomy" id="89059"/>
    <lineage>
        <taxon>Bacteria</taxon>
        <taxon>Bacillati</taxon>
        <taxon>Bacillota</taxon>
        <taxon>Bacilli</taxon>
        <taxon>Lactobacillales</taxon>
        <taxon>Lactobacillaceae</taxon>
        <taxon>Ligilactobacillus</taxon>
    </lineage>
</organism>
<evidence type="ECO:0000313" key="4">
    <source>
        <dbReference type="Proteomes" id="UP000707535"/>
    </source>
</evidence>
<evidence type="ECO:0000256" key="1">
    <source>
        <dbReference type="SAM" id="Coils"/>
    </source>
</evidence>
<dbReference type="InterPro" id="IPR044051">
    <property type="entry name" value="Prophage_tail_N"/>
</dbReference>
<dbReference type="InterPro" id="IPR023296">
    <property type="entry name" value="Glyco_hydro_beta-prop_sf"/>
</dbReference>
<sequence length="1705" mass="188841">MAKTVQISENNIYSIFKQHKFGYLGGRDFAISDDGLNWSVINHYTDLLLTNPSTALIGDYYYIISDDSFYKTKDFNAFIKLDAQITDDKHTDLHNFEWFKDSNGSWFIKYNATSTNNAVYTYWADFDETTDSFVDAFQQFNLPNGEASGLVKVRGKYYIWQTGDKLFCADDYTGQFKEIATDIAGDTAHKQFSAVVSNNYLYVYYDADGATYERSSKATNLIHWTKPVKVVNVGLGSYFYNEKAVSVYPSFEKKASFNKILKLTANGFEQTVPINCMVPTSLQVQWEQNGSYQISFTAFDDKSVSYTMLSEEADIEFNGQHYIVKQAVEDAGGGIDTKQITATHIYNEISRVRQRNTKTGTLTYSVQDVLSFYLDDKVANPFGFSYSVYGSFDKQQIENLGNSSGSDMLSKITEQWPQAIIYPDNKNIRVYSPESFAKDYGGRIDYLHNSSDVKMTVDSTTITNQVKVFGKQIENTDDNATDNAPVKYYFDPFIVEDKDSIKQYGLHPMDDISDERFTDRNAMQAYAKGQLSPNPAVSIEVTGVKNEMPIAGEQRHLIAKPLNLETDLTVIGYTWNPFDSSQVTQFVFANLPVSILRTQSNINNRIRTVQLMAQQAINSAKTGTRNYISRNDPMQNDSNDVHTGDIWTLPLIQETQSPMSRSVNVQDESTSEKNQTIYTDPDNLTKVDVQLSIWNGSKWLEISNQRTTNKLNDKIDNVANDVAEAQKGIDKAEQDAQNAVDSADKAIGQAGLANDTAATAKETADSVKDDVATAKSDSANALQQAQDAMTNATDAKTTADNIKTDVDTVKGELTSKADKTDVDTISNRVTTNETNITQNSNDIKSKASQSDVNTLTGRVETAESNITQNANDISSKVSSSDVQGILDKGGYATQTWTGSQIDQKANEISSTVTEVSNKVDDLSYENKNLVLSSADNSHIGITDNRYKVFKLSVDEMDSKIFTVSTYLKDIENTDGISIGLSMANANDGLRCVDADIVKIGSNSYASGVIDLSGISNYKDYNCMIIYSGKGNWAGSDGKAITSYNRQVEKGTKATDWTPAPEDLATVTALSKVDQKADSISTTVTNNKTDADSKFTNINQTINGIQSTVANKADSSTVTQLSDVVDSKVSTDDYNSEITQLSDDINLRVKTDELISQINLKSDNVLIQAGSGKGKLYLDGSTVVFSGEAFIPSAAIANIDADKITVSDQFNVNDTFVVDSSGNMIAQNATIAGSIGSNLINSSFENIKQDWKGFMPWWWDDGNISIGNGSIKLDAQAKQSLRTDSELWGDTQWINGELTPSYLKLVSYSQDPALATKVTNLISNNSNDWQQGKVTAQVGMSPKYVNDKNRIVLKENILIAVTSYNQYKVIVSAPYQIIIQEFDSNKKFVRDSGWISGNKDYTTGDKTAFVTVVLSSIKNESITPSDMDNITLQFYNWNDYNQDQNMNGRMYLDATQLSFTTYNGNGHFKVDSTGSLEATGGAYFLGGITADSLRVKGLLTSENNEIIDFPVDDGGEEQRILLYKSLLFENTAERPFIGSANGGYLQFGGDVEFVNFNYGNIGMDTKRYFYVDQANGKRSLLMDSDKATFSGEVSASKLTNRSQESLKRDIQDVDPKNLVRNLYNYKVNSWNYKTESNTVKKHLGGVISDKPNYRVPDVFLDDDGTAINQSNLINALVTTVQEQASQISELYVRLTKLELGEIKNNE</sequence>
<dbReference type="Gene3D" id="3.55.50.40">
    <property type="match status" value="1"/>
</dbReference>
<gene>
    <name evidence="3" type="ORF">K8V00_05645</name>
</gene>
<protein>
    <submittedName>
        <fullName evidence="3">Phage tail protein</fullName>
    </submittedName>
</protein>
<dbReference type="EMBL" id="DYXG01000055">
    <property type="protein sequence ID" value="HJE97087.1"/>
    <property type="molecule type" value="Genomic_DNA"/>
</dbReference>
<name>A0A921K0L4_9LACO</name>
<evidence type="ECO:0000259" key="2">
    <source>
        <dbReference type="PROSITE" id="PS51688"/>
    </source>
</evidence>
<dbReference type="Gene3D" id="6.20.110.10">
    <property type="match status" value="1"/>
</dbReference>
<accession>A0A921K0L4</accession>
<keyword evidence="1" id="KW-0175">Coiled coil</keyword>
<dbReference type="Pfam" id="PF18994">
    <property type="entry name" value="Prophage_tailD1"/>
    <property type="match status" value="1"/>
</dbReference>
<feature type="domain" description="Peptidase S74" evidence="2">
    <location>
        <begin position="1601"/>
        <end position="1693"/>
    </location>
</feature>
<dbReference type="SUPFAM" id="SSF75005">
    <property type="entry name" value="Arabinanase/levansucrase/invertase"/>
    <property type="match status" value="1"/>
</dbReference>
<dbReference type="Proteomes" id="UP000707535">
    <property type="component" value="Unassembled WGS sequence"/>
</dbReference>
<proteinExistence type="predicted"/>
<reference evidence="3" key="2">
    <citation type="submission" date="2021-09" db="EMBL/GenBank/DDBJ databases">
        <authorList>
            <person name="Gilroy R."/>
        </authorList>
    </citation>
    <scope>NUCLEOTIDE SEQUENCE</scope>
    <source>
        <strain evidence="3">CHK174-6876</strain>
    </source>
</reference>
<dbReference type="Pfam" id="PF07902">
    <property type="entry name" value="Gp58"/>
    <property type="match status" value="1"/>
</dbReference>
<dbReference type="Pfam" id="PF06605">
    <property type="entry name" value="Prophage_tail"/>
    <property type="match status" value="1"/>
</dbReference>
<dbReference type="InterPro" id="IPR030392">
    <property type="entry name" value="S74_ICA"/>
</dbReference>
<dbReference type="InterPro" id="IPR012892">
    <property type="entry name" value="Gp58"/>
</dbReference>
<dbReference type="PROSITE" id="PS51688">
    <property type="entry name" value="ICA"/>
    <property type="match status" value="1"/>
</dbReference>
<comment type="caution">
    <text evidence="3">The sequence shown here is derived from an EMBL/GenBank/DDBJ whole genome shotgun (WGS) entry which is preliminary data.</text>
</comment>
<dbReference type="Gene3D" id="1.20.5.340">
    <property type="match status" value="1"/>
</dbReference>
<evidence type="ECO:0000313" key="3">
    <source>
        <dbReference type="EMBL" id="HJE97087.1"/>
    </source>
</evidence>
<reference evidence="3" key="1">
    <citation type="journal article" date="2021" name="PeerJ">
        <title>Extensive microbial diversity within the chicken gut microbiome revealed by metagenomics and culture.</title>
        <authorList>
            <person name="Gilroy R."/>
            <person name="Ravi A."/>
            <person name="Getino M."/>
            <person name="Pursley I."/>
            <person name="Horton D.L."/>
            <person name="Alikhan N.F."/>
            <person name="Baker D."/>
            <person name="Gharbi K."/>
            <person name="Hall N."/>
            <person name="Watson M."/>
            <person name="Adriaenssens E.M."/>
            <person name="Foster-Nyarko E."/>
            <person name="Jarju S."/>
            <person name="Secka A."/>
            <person name="Antonio M."/>
            <person name="Oren A."/>
            <person name="Chaudhuri R.R."/>
            <person name="La Ragione R."/>
            <person name="Hildebrand F."/>
            <person name="Pallen M.J."/>
        </authorList>
    </citation>
    <scope>NUCLEOTIDE SEQUENCE</scope>
    <source>
        <strain evidence="3">CHK174-6876</strain>
    </source>
</reference>